<gene>
    <name evidence="3" type="ORF">J4Q44_G00002050</name>
</gene>
<dbReference type="EMBL" id="JAGTTL010000001">
    <property type="protein sequence ID" value="KAK6328227.1"/>
    <property type="molecule type" value="Genomic_DNA"/>
</dbReference>
<protein>
    <recommendedName>
        <fullName evidence="2">SWIM-type domain-containing protein</fullName>
    </recommendedName>
</protein>
<proteinExistence type="predicted"/>
<accession>A0AAN8MIZ1</accession>
<name>A0AAN8MIZ1_9TELE</name>
<evidence type="ECO:0000313" key="4">
    <source>
        <dbReference type="Proteomes" id="UP001356427"/>
    </source>
</evidence>
<comment type="caution">
    <text evidence="3">The sequence shown here is derived from an EMBL/GenBank/DDBJ whole genome shotgun (WGS) entry which is preliminary data.</text>
</comment>
<dbReference type="AlphaFoldDB" id="A0AAN8MIZ1"/>
<keyword evidence="1" id="KW-0863">Zinc-finger</keyword>
<dbReference type="Proteomes" id="UP001356427">
    <property type="component" value="Unassembled WGS sequence"/>
</dbReference>
<dbReference type="PROSITE" id="PS50966">
    <property type="entry name" value="ZF_SWIM"/>
    <property type="match status" value="1"/>
</dbReference>
<dbReference type="InterPro" id="IPR007527">
    <property type="entry name" value="Znf_SWIM"/>
</dbReference>
<feature type="domain" description="SWIM-type" evidence="2">
    <location>
        <begin position="1"/>
        <end position="36"/>
    </location>
</feature>
<reference evidence="3 4" key="1">
    <citation type="submission" date="2021-04" db="EMBL/GenBank/DDBJ databases">
        <authorList>
            <person name="De Guttry C."/>
            <person name="Zahm M."/>
            <person name="Klopp C."/>
            <person name="Cabau C."/>
            <person name="Louis A."/>
            <person name="Berthelot C."/>
            <person name="Parey E."/>
            <person name="Roest Crollius H."/>
            <person name="Montfort J."/>
            <person name="Robinson-Rechavi M."/>
            <person name="Bucao C."/>
            <person name="Bouchez O."/>
            <person name="Gislard M."/>
            <person name="Lluch J."/>
            <person name="Milhes M."/>
            <person name="Lampietro C."/>
            <person name="Lopez Roques C."/>
            <person name="Donnadieu C."/>
            <person name="Braasch I."/>
            <person name="Desvignes T."/>
            <person name="Postlethwait J."/>
            <person name="Bobe J."/>
            <person name="Wedekind C."/>
            <person name="Guiguen Y."/>
        </authorList>
    </citation>
    <scope>NUCLEOTIDE SEQUENCE [LARGE SCALE GENOMIC DNA]</scope>
    <source>
        <strain evidence="3">Cs_M1</strain>
        <tissue evidence="3">Blood</tissue>
    </source>
</reference>
<evidence type="ECO:0000313" key="3">
    <source>
        <dbReference type="EMBL" id="KAK6328227.1"/>
    </source>
</evidence>
<dbReference type="GO" id="GO:0008270">
    <property type="term" value="F:zinc ion binding"/>
    <property type="evidence" value="ECO:0007669"/>
    <property type="project" value="UniProtKB-KW"/>
</dbReference>
<sequence>MTLRDSQPVVFVKSYCSCVAGCGICNHFVALLYQTAHYSECGMSVVPPVLSCTETEQKWHKPRTMVCIISIPDSCVTCILASLLIPSHK</sequence>
<keyword evidence="1" id="KW-0862">Zinc</keyword>
<evidence type="ECO:0000259" key="2">
    <source>
        <dbReference type="PROSITE" id="PS50966"/>
    </source>
</evidence>
<keyword evidence="1" id="KW-0479">Metal-binding</keyword>
<keyword evidence="4" id="KW-1185">Reference proteome</keyword>
<evidence type="ECO:0000256" key="1">
    <source>
        <dbReference type="PROSITE-ProRule" id="PRU00325"/>
    </source>
</evidence>
<organism evidence="3 4">
    <name type="scientific">Coregonus suidteri</name>
    <dbReference type="NCBI Taxonomy" id="861788"/>
    <lineage>
        <taxon>Eukaryota</taxon>
        <taxon>Metazoa</taxon>
        <taxon>Chordata</taxon>
        <taxon>Craniata</taxon>
        <taxon>Vertebrata</taxon>
        <taxon>Euteleostomi</taxon>
        <taxon>Actinopterygii</taxon>
        <taxon>Neopterygii</taxon>
        <taxon>Teleostei</taxon>
        <taxon>Protacanthopterygii</taxon>
        <taxon>Salmoniformes</taxon>
        <taxon>Salmonidae</taxon>
        <taxon>Coregoninae</taxon>
        <taxon>Coregonus</taxon>
    </lineage>
</organism>